<proteinExistence type="predicted"/>
<organism evidence="1 2">
    <name type="scientific">Pseudomonas fluorescens</name>
    <dbReference type="NCBI Taxonomy" id="294"/>
    <lineage>
        <taxon>Bacteria</taxon>
        <taxon>Pseudomonadati</taxon>
        <taxon>Pseudomonadota</taxon>
        <taxon>Gammaproteobacteria</taxon>
        <taxon>Pseudomonadales</taxon>
        <taxon>Pseudomonadaceae</taxon>
        <taxon>Pseudomonas</taxon>
    </lineage>
</organism>
<protein>
    <submittedName>
        <fullName evidence="1">Uncharacterized protein</fullName>
    </submittedName>
</protein>
<sequence length="80" mass="9407">MFPSLLFRIALNRGLEPYGDDEEFYVGVIIEPGGNSLRLRFSDKERKHSYRKKRFIRAVFLQEIKKPVRHEAGQASGKRR</sequence>
<accession>A0A8H2NMR0</accession>
<reference evidence="1 2" key="1">
    <citation type="submission" date="2019-09" db="EMBL/GenBank/DDBJ databases">
        <authorList>
            <person name="Chandra G."/>
            <person name="Truman W A."/>
        </authorList>
    </citation>
    <scope>NUCLEOTIDE SEQUENCE [LARGE SCALE GENOMIC DNA]</scope>
    <source>
        <strain evidence="1">PS900</strain>
    </source>
</reference>
<gene>
    <name evidence="1" type="ORF">PS900_00237</name>
</gene>
<evidence type="ECO:0000313" key="2">
    <source>
        <dbReference type="Proteomes" id="UP000325723"/>
    </source>
</evidence>
<comment type="caution">
    <text evidence="1">The sequence shown here is derived from an EMBL/GenBank/DDBJ whole genome shotgun (WGS) entry which is preliminary data.</text>
</comment>
<dbReference type="Proteomes" id="UP000325723">
    <property type="component" value="Unassembled WGS sequence"/>
</dbReference>
<dbReference type="EMBL" id="CABVIE010000001">
    <property type="protein sequence ID" value="VVO49914.1"/>
    <property type="molecule type" value="Genomic_DNA"/>
</dbReference>
<name>A0A8H2NMR0_PSEFL</name>
<evidence type="ECO:0000313" key="1">
    <source>
        <dbReference type="EMBL" id="VVO49914.1"/>
    </source>
</evidence>
<dbReference type="AlphaFoldDB" id="A0A8H2NMR0"/>